<dbReference type="GO" id="GO:0046577">
    <property type="term" value="F:long-chain-alcohol oxidase activity"/>
    <property type="evidence" value="ECO:0007669"/>
    <property type="project" value="UniProtKB-EC"/>
</dbReference>
<sequence length="675" mass="71286">MSQAVFDGRRRRQLGALADTFVPAVRPPAVEADDPHGFWGRRASDLDLVDGLVEQLGDVLDDDALDALGRLLDLLRVVGFAHLPQSGRETVLRGLAAASSEARDGLDGLRALVAQRFYGQLDDTGRNPNWPQLGYPGPPAVEAPPRHLRSWSPPPDDPAPRLRADAVVVGSGAGGGVIAAELAAAGFEVVILEAAVHREAPDFPPDELTALRQLYWRGGLSPTDDGNVAVLAGAALGGGTTVNWLNCVRPSEQVRRQWASEHGLLGVDGPEFDRHLDAVLGRIGANADASDLNGVNRRLAQGASALGLDWTVATRNAERATYDPELAGHTGFGDRSGNKQSTATTYLRDAQADGARLVCGARVRRVTTRAGAATGVEATVRRPDGRSVDLVVAAPQVVVAAGALETPALLLRSGIGGPAVGRYLRLHPVPMVGGFYDEDLRHWWGPPQATIVTAHTDVVDGFGYLVETPHLHPAVSAAAVPWRSGRDHKLLMGRFAHNGVFIAVTRDHGGGTVTLDAAGEAVVRYPLTDPLDREVRRHAVRTLVELHVAAGARVVFDTDRRLAMWRRGEDLDAFVRARQDAREGAGGRVLFSAHQMGSARMGTDPRASVATPDGQLHDVRGVWIGDTSAFPSAVGANPMLTTMALARRTAGALLATSAAPSAATAATPRGPGLPS</sequence>
<dbReference type="OrthoDB" id="9798604at2"/>
<accession>A0A8J3A9W8</accession>
<evidence type="ECO:0000256" key="1">
    <source>
        <dbReference type="ARBA" id="ARBA00010790"/>
    </source>
</evidence>
<dbReference type="EMBL" id="BMHA01000010">
    <property type="protein sequence ID" value="GGI08004.1"/>
    <property type="molecule type" value="Genomic_DNA"/>
</dbReference>
<gene>
    <name evidence="7" type="ORF">GCM10011354_26910</name>
</gene>
<dbReference type="PANTHER" id="PTHR46056:SF12">
    <property type="entry name" value="LONG-CHAIN-ALCOHOL OXIDASE"/>
    <property type="match status" value="1"/>
</dbReference>
<evidence type="ECO:0000313" key="7">
    <source>
        <dbReference type="EMBL" id="GGI08004.1"/>
    </source>
</evidence>
<dbReference type="GO" id="GO:0016020">
    <property type="term" value="C:membrane"/>
    <property type="evidence" value="ECO:0007669"/>
    <property type="project" value="UniProtKB-SubCell"/>
</dbReference>
<dbReference type="InterPro" id="IPR007867">
    <property type="entry name" value="GMC_OxRtase_C"/>
</dbReference>
<reference evidence="7" key="1">
    <citation type="journal article" date="2014" name="Int. J. Syst. Evol. Microbiol.">
        <title>Complete genome sequence of Corynebacterium casei LMG S-19264T (=DSM 44701T), isolated from a smear-ripened cheese.</title>
        <authorList>
            <consortium name="US DOE Joint Genome Institute (JGI-PGF)"/>
            <person name="Walter F."/>
            <person name="Albersmeier A."/>
            <person name="Kalinowski J."/>
            <person name="Ruckert C."/>
        </authorList>
    </citation>
    <scope>NUCLEOTIDE SEQUENCE</scope>
    <source>
        <strain evidence="7">CGMCC 1.14988</strain>
    </source>
</reference>
<dbReference type="PROSITE" id="PS00624">
    <property type="entry name" value="GMC_OXRED_2"/>
    <property type="match status" value="1"/>
</dbReference>
<comment type="caution">
    <text evidence="7">The sequence shown here is derived from an EMBL/GenBank/DDBJ whole genome shotgun (WGS) entry which is preliminary data.</text>
</comment>
<comment type="similarity">
    <text evidence="1">Belongs to the GMC oxidoreductase family.</text>
</comment>
<protein>
    <submittedName>
        <fullName evidence="7">GMC oxidoreductase</fullName>
    </submittedName>
</protein>
<keyword evidence="2" id="KW-0285">Flavoprotein</keyword>
<dbReference type="GO" id="GO:0050660">
    <property type="term" value="F:flavin adenine dinucleotide binding"/>
    <property type="evidence" value="ECO:0007669"/>
    <property type="project" value="InterPro"/>
</dbReference>
<feature type="region of interest" description="Disordered" evidence="5">
    <location>
        <begin position="656"/>
        <end position="675"/>
    </location>
</feature>
<evidence type="ECO:0000256" key="4">
    <source>
        <dbReference type="ARBA" id="ARBA00023002"/>
    </source>
</evidence>
<dbReference type="InterPro" id="IPR036188">
    <property type="entry name" value="FAD/NAD-bd_sf"/>
</dbReference>
<dbReference type="SUPFAM" id="SSF51905">
    <property type="entry name" value="FAD/NAD(P)-binding domain"/>
    <property type="match status" value="1"/>
</dbReference>
<evidence type="ECO:0000256" key="5">
    <source>
        <dbReference type="SAM" id="MobiDB-lite"/>
    </source>
</evidence>
<dbReference type="PANTHER" id="PTHR46056">
    <property type="entry name" value="LONG-CHAIN-ALCOHOL OXIDASE"/>
    <property type="match status" value="1"/>
</dbReference>
<dbReference type="Gene3D" id="3.50.50.60">
    <property type="entry name" value="FAD/NAD(P)-binding domain"/>
    <property type="match status" value="2"/>
</dbReference>
<dbReference type="RefSeq" id="WP_130648968.1">
    <property type="nucleotide sequence ID" value="NZ_BMHA01000010.1"/>
</dbReference>
<evidence type="ECO:0000256" key="2">
    <source>
        <dbReference type="ARBA" id="ARBA00022630"/>
    </source>
</evidence>
<dbReference type="Proteomes" id="UP000650511">
    <property type="component" value="Unassembled WGS sequence"/>
</dbReference>
<organism evidence="7 8">
    <name type="scientific">Egicoccus halophilus</name>
    <dbReference type="NCBI Taxonomy" id="1670830"/>
    <lineage>
        <taxon>Bacteria</taxon>
        <taxon>Bacillati</taxon>
        <taxon>Actinomycetota</taxon>
        <taxon>Nitriliruptoria</taxon>
        <taxon>Egicoccales</taxon>
        <taxon>Egicoccaceae</taxon>
        <taxon>Egicoccus</taxon>
    </lineage>
</organism>
<dbReference type="Pfam" id="PF00732">
    <property type="entry name" value="GMC_oxred_N"/>
    <property type="match status" value="1"/>
</dbReference>
<feature type="domain" description="Glucose-methanol-choline oxidoreductase N-terminal" evidence="6">
    <location>
        <begin position="402"/>
        <end position="416"/>
    </location>
</feature>
<dbReference type="Pfam" id="PF05199">
    <property type="entry name" value="GMC_oxred_C"/>
    <property type="match status" value="1"/>
</dbReference>
<evidence type="ECO:0000256" key="3">
    <source>
        <dbReference type="ARBA" id="ARBA00022827"/>
    </source>
</evidence>
<reference evidence="7" key="2">
    <citation type="submission" date="2020-09" db="EMBL/GenBank/DDBJ databases">
        <authorList>
            <person name="Sun Q."/>
            <person name="Zhou Y."/>
        </authorList>
    </citation>
    <scope>NUCLEOTIDE SEQUENCE</scope>
    <source>
        <strain evidence="7">CGMCC 1.14988</strain>
    </source>
</reference>
<keyword evidence="3" id="KW-0274">FAD</keyword>
<feature type="region of interest" description="Disordered" evidence="5">
    <location>
        <begin position="139"/>
        <end position="159"/>
    </location>
</feature>
<keyword evidence="4" id="KW-0560">Oxidoreductase</keyword>
<name>A0A8J3A9W8_9ACTN</name>
<dbReference type="InterPro" id="IPR000172">
    <property type="entry name" value="GMC_OxRdtase_N"/>
</dbReference>
<evidence type="ECO:0000259" key="6">
    <source>
        <dbReference type="PROSITE" id="PS00624"/>
    </source>
</evidence>
<keyword evidence="8" id="KW-1185">Reference proteome</keyword>
<dbReference type="AlphaFoldDB" id="A0A8J3A9W8"/>
<evidence type="ECO:0000313" key="8">
    <source>
        <dbReference type="Proteomes" id="UP000650511"/>
    </source>
</evidence>
<proteinExistence type="inferred from homology"/>